<dbReference type="Proteomes" id="UP001152798">
    <property type="component" value="Chromosome 3"/>
</dbReference>
<feature type="region of interest" description="Disordered" evidence="1">
    <location>
        <begin position="1"/>
        <end position="29"/>
    </location>
</feature>
<feature type="region of interest" description="Disordered" evidence="1">
    <location>
        <begin position="58"/>
        <end position="82"/>
    </location>
</feature>
<feature type="compositionally biased region" description="Polar residues" evidence="1">
    <location>
        <begin position="65"/>
        <end position="82"/>
    </location>
</feature>
<name>A0A9P0E9S1_NEZVI</name>
<evidence type="ECO:0000256" key="1">
    <source>
        <dbReference type="SAM" id="MobiDB-lite"/>
    </source>
</evidence>
<dbReference type="AlphaFoldDB" id="A0A9P0E9S1"/>
<feature type="compositionally biased region" description="Polar residues" evidence="1">
    <location>
        <begin position="15"/>
        <end position="24"/>
    </location>
</feature>
<proteinExistence type="predicted"/>
<organism evidence="2 3">
    <name type="scientific">Nezara viridula</name>
    <name type="common">Southern green stink bug</name>
    <name type="synonym">Cimex viridulus</name>
    <dbReference type="NCBI Taxonomy" id="85310"/>
    <lineage>
        <taxon>Eukaryota</taxon>
        <taxon>Metazoa</taxon>
        <taxon>Ecdysozoa</taxon>
        <taxon>Arthropoda</taxon>
        <taxon>Hexapoda</taxon>
        <taxon>Insecta</taxon>
        <taxon>Pterygota</taxon>
        <taxon>Neoptera</taxon>
        <taxon>Paraneoptera</taxon>
        <taxon>Hemiptera</taxon>
        <taxon>Heteroptera</taxon>
        <taxon>Panheteroptera</taxon>
        <taxon>Pentatomomorpha</taxon>
        <taxon>Pentatomoidea</taxon>
        <taxon>Pentatomidae</taxon>
        <taxon>Pentatominae</taxon>
        <taxon>Nezara</taxon>
    </lineage>
</organism>
<dbReference type="EMBL" id="OV725079">
    <property type="protein sequence ID" value="CAH1394822.1"/>
    <property type="molecule type" value="Genomic_DNA"/>
</dbReference>
<sequence>MSREMKSLDFPAGFPSSSKGQVNSGVAAKEHSRVHLSLGLALDLNPLDCRQRLDYRVQTGEDGMPQSTPYLGNPQTISGSNS</sequence>
<protein>
    <submittedName>
        <fullName evidence="2">Uncharacterized protein</fullName>
    </submittedName>
</protein>
<evidence type="ECO:0000313" key="3">
    <source>
        <dbReference type="Proteomes" id="UP001152798"/>
    </source>
</evidence>
<reference evidence="2" key="1">
    <citation type="submission" date="2022-01" db="EMBL/GenBank/DDBJ databases">
        <authorList>
            <person name="King R."/>
        </authorList>
    </citation>
    <scope>NUCLEOTIDE SEQUENCE</scope>
</reference>
<accession>A0A9P0E9S1</accession>
<gene>
    <name evidence="2" type="ORF">NEZAVI_LOCUS5225</name>
</gene>
<evidence type="ECO:0000313" key="2">
    <source>
        <dbReference type="EMBL" id="CAH1394822.1"/>
    </source>
</evidence>
<keyword evidence="3" id="KW-1185">Reference proteome</keyword>